<keyword evidence="2" id="KW-0413">Isomerase</keyword>
<protein>
    <submittedName>
        <fullName evidence="3">Phosphoserine phosphatase 1</fullName>
        <ecNumber evidence="3">3.1.3.3</ecNumber>
    </submittedName>
</protein>
<organism evidence="3 4">
    <name type="scientific">Paenibacillus plantiphilus</name>
    <dbReference type="NCBI Taxonomy" id="2905650"/>
    <lineage>
        <taxon>Bacteria</taxon>
        <taxon>Bacillati</taxon>
        <taxon>Bacillota</taxon>
        <taxon>Bacilli</taxon>
        <taxon>Bacillales</taxon>
        <taxon>Paenibacillaceae</taxon>
        <taxon>Paenibacillus</taxon>
    </lineage>
</organism>
<keyword evidence="4" id="KW-1185">Reference proteome</keyword>
<dbReference type="Pfam" id="PF00300">
    <property type="entry name" value="His_Phos_1"/>
    <property type="match status" value="1"/>
</dbReference>
<keyword evidence="1" id="KW-0324">Glycolysis</keyword>
<evidence type="ECO:0000313" key="4">
    <source>
        <dbReference type="Proteomes" id="UP000838686"/>
    </source>
</evidence>
<dbReference type="SMART" id="SM00855">
    <property type="entry name" value="PGAM"/>
    <property type="match status" value="1"/>
</dbReference>
<dbReference type="PANTHER" id="PTHR48100">
    <property type="entry name" value="BROAD-SPECIFICITY PHOSPHATASE YOR283W-RELATED"/>
    <property type="match status" value="1"/>
</dbReference>
<dbReference type="InterPro" id="IPR013078">
    <property type="entry name" value="His_Pase_superF_clade-1"/>
</dbReference>
<dbReference type="EMBL" id="CAKMMF010000028">
    <property type="protein sequence ID" value="CAH1217494.1"/>
    <property type="molecule type" value="Genomic_DNA"/>
</dbReference>
<dbReference type="InterPro" id="IPR029033">
    <property type="entry name" value="His_PPase_superfam"/>
</dbReference>
<proteinExistence type="predicted"/>
<dbReference type="InterPro" id="IPR050275">
    <property type="entry name" value="PGM_Phosphatase"/>
</dbReference>
<evidence type="ECO:0000256" key="2">
    <source>
        <dbReference type="ARBA" id="ARBA00023235"/>
    </source>
</evidence>
<dbReference type="PROSITE" id="PS00175">
    <property type="entry name" value="PG_MUTASE"/>
    <property type="match status" value="1"/>
</dbReference>
<evidence type="ECO:0000313" key="3">
    <source>
        <dbReference type="EMBL" id="CAH1217494.1"/>
    </source>
</evidence>
<keyword evidence="3" id="KW-0378">Hydrolase</keyword>
<dbReference type="EC" id="3.1.3.3" evidence="3"/>
<reference evidence="3" key="1">
    <citation type="submission" date="2022-01" db="EMBL/GenBank/DDBJ databases">
        <authorList>
            <person name="Criscuolo A."/>
        </authorList>
    </citation>
    <scope>NUCLEOTIDE SEQUENCE</scope>
    <source>
        <strain evidence="3">CIP111893</strain>
    </source>
</reference>
<dbReference type="RefSeq" id="WP_236344693.1">
    <property type="nucleotide sequence ID" value="NZ_CAKMMF010000028.1"/>
</dbReference>
<gene>
    <name evidence="3" type="primary">pspA</name>
    <name evidence="3" type="ORF">PAECIP111893_04288</name>
</gene>
<sequence>MELILIRHGQSVGNIRVNEDMPDSPLTELGMKQAERVAKYVSRKPVTRIISSPLIRAVQTAQPLSETMSLQIELWKDLYEFREGSAYIGPSREEMSRLYPEVVLCSSMEEDGWLYPGGETRKTAAERAKAMVRKLRQPEYEDDCIAMFAHGSFNDYLIREILQISSEAQINFHQSNTNVNVFVIKNNETEVRKLNLTEHLELALRT</sequence>
<dbReference type="SUPFAM" id="SSF53254">
    <property type="entry name" value="Phosphoglycerate mutase-like"/>
    <property type="match status" value="1"/>
</dbReference>
<accession>A0ABN8H0N0</accession>
<dbReference type="Proteomes" id="UP000838686">
    <property type="component" value="Unassembled WGS sequence"/>
</dbReference>
<dbReference type="Gene3D" id="3.40.50.1240">
    <property type="entry name" value="Phosphoglycerate mutase-like"/>
    <property type="match status" value="1"/>
</dbReference>
<evidence type="ECO:0000256" key="1">
    <source>
        <dbReference type="ARBA" id="ARBA00023152"/>
    </source>
</evidence>
<dbReference type="GO" id="GO:0016787">
    <property type="term" value="F:hydrolase activity"/>
    <property type="evidence" value="ECO:0007669"/>
    <property type="project" value="UniProtKB-KW"/>
</dbReference>
<dbReference type="CDD" id="cd07067">
    <property type="entry name" value="HP_PGM_like"/>
    <property type="match status" value="1"/>
</dbReference>
<dbReference type="PANTHER" id="PTHR48100:SF1">
    <property type="entry name" value="HISTIDINE PHOSPHATASE FAMILY PROTEIN-RELATED"/>
    <property type="match status" value="1"/>
</dbReference>
<dbReference type="InterPro" id="IPR001345">
    <property type="entry name" value="PG/BPGM_mutase_AS"/>
</dbReference>
<name>A0ABN8H0N0_9BACL</name>
<comment type="caution">
    <text evidence="3">The sequence shown here is derived from an EMBL/GenBank/DDBJ whole genome shotgun (WGS) entry which is preliminary data.</text>
</comment>